<dbReference type="SUPFAM" id="SSF47413">
    <property type="entry name" value="lambda repressor-like DNA-binding domains"/>
    <property type="match status" value="1"/>
</dbReference>
<accession>A0A3B0ZKH9</accession>
<name>A0A3B0ZKH9_9ZZZZ</name>
<dbReference type="InterPro" id="IPR010982">
    <property type="entry name" value="Lambda_DNA-bd_dom_sf"/>
</dbReference>
<dbReference type="PROSITE" id="PS50943">
    <property type="entry name" value="HTH_CROC1"/>
    <property type="match status" value="1"/>
</dbReference>
<dbReference type="GO" id="GO:0003677">
    <property type="term" value="F:DNA binding"/>
    <property type="evidence" value="ECO:0007669"/>
    <property type="project" value="InterPro"/>
</dbReference>
<dbReference type="Gene3D" id="1.10.260.40">
    <property type="entry name" value="lambda repressor-like DNA-binding domains"/>
    <property type="match status" value="1"/>
</dbReference>
<proteinExistence type="predicted"/>
<dbReference type="Pfam" id="PF13560">
    <property type="entry name" value="HTH_31"/>
    <property type="match status" value="1"/>
</dbReference>
<gene>
    <name evidence="2" type="ORF">MNBD_GAMMA22-2406</name>
</gene>
<organism evidence="2">
    <name type="scientific">hydrothermal vent metagenome</name>
    <dbReference type="NCBI Taxonomy" id="652676"/>
    <lineage>
        <taxon>unclassified sequences</taxon>
        <taxon>metagenomes</taxon>
        <taxon>ecological metagenomes</taxon>
    </lineage>
</organism>
<dbReference type="EMBL" id="UOFS01000011">
    <property type="protein sequence ID" value="VAW92201.1"/>
    <property type="molecule type" value="Genomic_DNA"/>
</dbReference>
<protein>
    <recommendedName>
        <fullName evidence="1">HTH cro/C1-type domain-containing protein</fullName>
    </recommendedName>
</protein>
<sequence length="84" mass="9687">MKKTLHTEHSEIIAQALVTIRNKAGLTQRELAERLKRNHSIIGQYELGQRRVDLAEFYWICLACEVAPHLEASKLMKAFAKLKK</sequence>
<evidence type="ECO:0000313" key="2">
    <source>
        <dbReference type="EMBL" id="VAW92201.1"/>
    </source>
</evidence>
<feature type="domain" description="HTH cro/C1-type" evidence="1">
    <location>
        <begin position="17"/>
        <end position="70"/>
    </location>
</feature>
<dbReference type="InterPro" id="IPR001387">
    <property type="entry name" value="Cro/C1-type_HTH"/>
</dbReference>
<reference evidence="2" key="1">
    <citation type="submission" date="2018-06" db="EMBL/GenBank/DDBJ databases">
        <authorList>
            <person name="Zhirakovskaya E."/>
        </authorList>
    </citation>
    <scope>NUCLEOTIDE SEQUENCE</scope>
</reference>
<dbReference type="CDD" id="cd00093">
    <property type="entry name" value="HTH_XRE"/>
    <property type="match status" value="1"/>
</dbReference>
<dbReference type="AlphaFoldDB" id="A0A3B0ZKH9"/>
<evidence type="ECO:0000259" key="1">
    <source>
        <dbReference type="PROSITE" id="PS50943"/>
    </source>
</evidence>